<evidence type="ECO:0000256" key="1">
    <source>
        <dbReference type="SAM" id="Phobius"/>
    </source>
</evidence>
<name>J7T7Y3_STRSL</name>
<proteinExistence type="predicted"/>
<evidence type="ECO:0000313" key="2">
    <source>
        <dbReference type="EMBL" id="EJO17390.1"/>
    </source>
</evidence>
<dbReference type="PATRIC" id="fig|1200793.3.peg.1272"/>
<keyword evidence="3" id="KW-1185">Reference proteome</keyword>
<dbReference type="Pfam" id="PF03083">
    <property type="entry name" value="MtN3_slv"/>
    <property type="match status" value="1"/>
</dbReference>
<dbReference type="Proteomes" id="UP000006983">
    <property type="component" value="Unassembled WGS sequence"/>
</dbReference>
<feature type="transmembrane region" description="Helical" evidence="1">
    <location>
        <begin position="82"/>
        <end position="103"/>
    </location>
</feature>
<feature type="transmembrane region" description="Helical" evidence="1">
    <location>
        <begin position="57"/>
        <end position="75"/>
    </location>
</feature>
<evidence type="ECO:0000313" key="3">
    <source>
        <dbReference type="Proteomes" id="UP000006983"/>
    </source>
</evidence>
<reference evidence="2 3" key="1">
    <citation type="journal article" date="2012" name="J. Bacteriol.">
        <title>Genome Sequence of the Lantibiotic Bacteriocin Producer Streptococcus salivarius Strain K12.</title>
        <authorList>
            <person name="Barretto C."/>
            <person name="Alvarez-Martin P."/>
            <person name="Foata F."/>
            <person name="Renault P."/>
            <person name="Berger B."/>
        </authorList>
    </citation>
    <scope>NUCLEOTIDE SEQUENCE [LARGE SCALE GENOMIC DNA]</scope>
    <source>
        <strain evidence="2 3">K12</strain>
    </source>
</reference>
<dbReference type="InterPro" id="IPR004316">
    <property type="entry name" value="SWEET_rpt"/>
</dbReference>
<keyword evidence="1" id="KW-0812">Transmembrane</keyword>
<dbReference type="Gene3D" id="1.20.1280.290">
    <property type="match status" value="1"/>
</dbReference>
<feature type="transmembrane region" description="Helical" evidence="1">
    <location>
        <begin position="27"/>
        <end position="45"/>
    </location>
</feature>
<keyword evidence="1" id="KW-1133">Transmembrane helix</keyword>
<dbReference type="GO" id="GO:0016020">
    <property type="term" value="C:membrane"/>
    <property type="evidence" value="ECO:0007669"/>
    <property type="project" value="InterPro"/>
</dbReference>
<keyword evidence="1" id="KW-0472">Membrane</keyword>
<dbReference type="EMBL" id="ALIF01000001">
    <property type="protein sequence ID" value="EJO17390.1"/>
    <property type="molecule type" value="Genomic_DNA"/>
</dbReference>
<protein>
    <submittedName>
        <fullName evidence="2">Putative membrane spanning protein</fullName>
    </submittedName>
</protein>
<organism evidence="2 3">
    <name type="scientific">Streptococcus salivarius K12</name>
    <dbReference type="NCBI Taxonomy" id="1200793"/>
    <lineage>
        <taxon>Bacteria</taxon>
        <taxon>Bacillati</taxon>
        <taxon>Bacillota</taxon>
        <taxon>Bacilli</taxon>
        <taxon>Lactobacillales</taxon>
        <taxon>Streptococcaceae</taxon>
        <taxon>Streptococcus</taxon>
    </lineage>
</organism>
<gene>
    <name evidence="2" type="ORF">RSSL_01316</name>
</gene>
<comment type="caution">
    <text evidence="2">The sequence shown here is derived from an EMBL/GenBank/DDBJ whole genome shotgun (WGS) entry which is preliminary data.</text>
</comment>
<dbReference type="AlphaFoldDB" id="J7T7Y3"/>
<accession>J7T7Y3</accession>
<sequence>MYYFLRCTRKKFIKEESRMSDKQMKTLGWVATFMSVMMYVSYVPQIMDNLSGHKGNFIQPLVAAINCSLWVYYGLFKKERDLPLAAANAPGIVFGLITALTALF</sequence>